<evidence type="ECO:0000313" key="2">
    <source>
        <dbReference type="Proteomes" id="UP001652700"/>
    </source>
</evidence>
<dbReference type="Proteomes" id="UP001652700">
    <property type="component" value="Unplaced"/>
</dbReference>
<protein>
    <submittedName>
        <fullName evidence="1">Uncharacterized protein</fullName>
    </submittedName>
</protein>
<dbReference type="RefSeq" id="XP_050504913.1">
    <property type="nucleotide sequence ID" value="XM_050648956.1"/>
</dbReference>
<name>A0ABM5K3Z4_DIAVI</name>
<sequence length="139" mass="16093">MYRLDTISREYGLKINVQKTKVMIIDRIRNNQPEIRNVAGFEAVSRFNYLGSVITNNGGCEEEIRRRLTMARSATVNKSVVDRLSNIQTVKHINHIELNILKTLFEIIQLEVNVTTAWIKGKRPQTRIVRIGRIVRNGF</sequence>
<reference evidence="1" key="1">
    <citation type="submission" date="2025-05" db="UniProtKB">
        <authorList>
            <consortium name="EnsemblMetazoa"/>
        </authorList>
    </citation>
    <scope>IDENTIFICATION</scope>
</reference>
<keyword evidence="2" id="KW-1185">Reference proteome</keyword>
<dbReference type="PANTHER" id="PTHR47027">
    <property type="entry name" value="REVERSE TRANSCRIPTASE DOMAIN-CONTAINING PROTEIN"/>
    <property type="match status" value="1"/>
</dbReference>
<accession>A0ABM5K3Z4</accession>
<organism evidence="1 2">
    <name type="scientific">Diabrotica virgifera virgifera</name>
    <name type="common">western corn rootworm</name>
    <dbReference type="NCBI Taxonomy" id="50390"/>
    <lineage>
        <taxon>Eukaryota</taxon>
        <taxon>Metazoa</taxon>
        <taxon>Ecdysozoa</taxon>
        <taxon>Arthropoda</taxon>
        <taxon>Hexapoda</taxon>
        <taxon>Insecta</taxon>
        <taxon>Pterygota</taxon>
        <taxon>Neoptera</taxon>
        <taxon>Endopterygota</taxon>
        <taxon>Coleoptera</taxon>
        <taxon>Polyphaga</taxon>
        <taxon>Cucujiformia</taxon>
        <taxon>Chrysomeloidea</taxon>
        <taxon>Chrysomelidae</taxon>
        <taxon>Galerucinae</taxon>
        <taxon>Diabroticina</taxon>
        <taxon>Diabroticites</taxon>
        <taxon>Diabrotica</taxon>
    </lineage>
</organism>
<dbReference type="GeneID" id="126883410"/>
<proteinExistence type="predicted"/>
<dbReference type="EnsemblMetazoa" id="XM_050648956.1">
    <property type="protein sequence ID" value="XP_050504913.1"/>
    <property type="gene ID" value="LOC126883410"/>
</dbReference>
<dbReference type="PANTHER" id="PTHR47027:SF20">
    <property type="entry name" value="REVERSE TRANSCRIPTASE-LIKE PROTEIN WITH RNA-DIRECTED DNA POLYMERASE DOMAIN"/>
    <property type="match status" value="1"/>
</dbReference>
<evidence type="ECO:0000313" key="1">
    <source>
        <dbReference type="EnsemblMetazoa" id="XP_050504913.1"/>
    </source>
</evidence>